<accession>A0ABD6AXW5</accession>
<dbReference type="EMBL" id="JBHUDC010000008">
    <property type="protein sequence ID" value="MFD1514594.1"/>
    <property type="molecule type" value="Genomic_DNA"/>
</dbReference>
<keyword evidence="1" id="KW-0812">Transmembrane</keyword>
<proteinExistence type="predicted"/>
<dbReference type="AlphaFoldDB" id="A0ABD6AXW5"/>
<keyword evidence="1" id="KW-1133">Transmembrane helix</keyword>
<keyword evidence="3" id="KW-1185">Reference proteome</keyword>
<keyword evidence="1" id="KW-0472">Membrane</keyword>
<feature type="transmembrane region" description="Helical" evidence="1">
    <location>
        <begin position="7"/>
        <end position="28"/>
    </location>
</feature>
<sequence length="57" mass="5654">MSSTTTLGTVVGLAAAAVGLVGYTVFGWRFDGTGGPLVTGLAAVCVVVAVVLTVRDR</sequence>
<evidence type="ECO:0000313" key="2">
    <source>
        <dbReference type="EMBL" id="MFD1514594.1"/>
    </source>
</evidence>
<name>A0ABD6AXW5_9EURY</name>
<dbReference type="RefSeq" id="WP_250874536.1">
    <property type="nucleotide sequence ID" value="NZ_JALXFV010000008.1"/>
</dbReference>
<dbReference type="Proteomes" id="UP001597187">
    <property type="component" value="Unassembled WGS sequence"/>
</dbReference>
<comment type="caution">
    <text evidence="2">The sequence shown here is derived from an EMBL/GenBank/DDBJ whole genome shotgun (WGS) entry which is preliminary data.</text>
</comment>
<evidence type="ECO:0000256" key="1">
    <source>
        <dbReference type="SAM" id="Phobius"/>
    </source>
</evidence>
<protein>
    <recommendedName>
        <fullName evidence="4">Multidrug transporter</fullName>
    </recommendedName>
</protein>
<gene>
    <name evidence="2" type="ORF">ACFSBT_15035</name>
</gene>
<reference evidence="2 3" key="1">
    <citation type="journal article" date="2019" name="Int. J. Syst. Evol. Microbiol.">
        <title>The Global Catalogue of Microorganisms (GCM) 10K type strain sequencing project: providing services to taxonomists for standard genome sequencing and annotation.</title>
        <authorList>
            <consortium name="The Broad Institute Genomics Platform"/>
            <consortium name="The Broad Institute Genome Sequencing Center for Infectious Disease"/>
            <person name="Wu L."/>
            <person name="Ma J."/>
        </authorList>
    </citation>
    <scope>NUCLEOTIDE SEQUENCE [LARGE SCALE GENOMIC DNA]</scope>
    <source>
        <strain evidence="2 3">CGMCC 1.12563</strain>
    </source>
</reference>
<evidence type="ECO:0000313" key="3">
    <source>
        <dbReference type="Proteomes" id="UP001597187"/>
    </source>
</evidence>
<feature type="transmembrane region" description="Helical" evidence="1">
    <location>
        <begin position="34"/>
        <end position="54"/>
    </location>
</feature>
<evidence type="ECO:0008006" key="4">
    <source>
        <dbReference type="Google" id="ProtNLM"/>
    </source>
</evidence>
<organism evidence="2 3">
    <name type="scientific">Halomarina rubra</name>
    <dbReference type="NCBI Taxonomy" id="2071873"/>
    <lineage>
        <taxon>Archaea</taxon>
        <taxon>Methanobacteriati</taxon>
        <taxon>Methanobacteriota</taxon>
        <taxon>Stenosarchaea group</taxon>
        <taxon>Halobacteria</taxon>
        <taxon>Halobacteriales</taxon>
        <taxon>Natronomonadaceae</taxon>
        <taxon>Halomarina</taxon>
    </lineage>
</organism>